<dbReference type="PANTHER" id="PTHR36966:SF1">
    <property type="entry name" value="REP-ASSOCIATED TYROSINE TRANSPOSASE"/>
    <property type="match status" value="1"/>
</dbReference>
<dbReference type="EMBL" id="LGCK01000004">
    <property type="protein sequence ID" value="KPL74043.1"/>
    <property type="molecule type" value="Genomic_DNA"/>
</dbReference>
<dbReference type="SMART" id="SM01321">
    <property type="entry name" value="Y1_Tnp"/>
    <property type="match status" value="1"/>
</dbReference>
<dbReference type="InterPro" id="IPR052715">
    <property type="entry name" value="RAYT_transposase"/>
</dbReference>
<dbReference type="GO" id="GO:0004803">
    <property type="term" value="F:transposase activity"/>
    <property type="evidence" value="ECO:0007669"/>
    <property type="project" value="InterPro"/>
</dbReference>
<dbReference type="RefSeq" id="WP_062423016.1">
    <property type="nucleotide sequence ID" value="NZ_BBYA01000012.1"/>
</dbReference>
<name>A0A0P6X2W1_9CHLR</name>
<dbReference type="InterPro" id="IPR002686">
    <property type="entry name" value="Transposase_17"/>
</dbReference>
<evidence type="ECO:0000259" key="1">
    <source>
        <dbReference type="SMART" id="SM01321"/>
    </source>
</evidence>
<dbReference type="PANTHER" id="PTHR36966">
    <property type="entry name" value="REP-ASSOCIATED TYROSINE TRANSPOSASE"/>
    <property type="match status" value="1"/>
</dbReference>
<dbReference type="SUPFAM" id="SSF143422">
    <property type="entry name" value="Transposase IS200-like"/>
    <property type="match status" value="1"/>
</dbReference>
<reference evidence="2 3" key="1">
    <citation type="submission" date="2015-07" db="EMBL/GenBank/DDBJ databases">
        <title>Genome sequence of Leptolinea tardivitalis DSM 16556.</title>
        <authorList>
            <person name="Hemp J."/>
            <person name="Ward L.M."/>
            <person name="Pace L.A."/>
            <person name="Fischer W.W."/>
        </authorList>
    </citation>
    <scope>NUCLEOTIDE SEQUENCE [LARGE SCALE GENOMIC DNA]</scope>
    <source>
        <strain evidence="2 3">YMTK-2</strain>
    </source>
</reference>
<comment type="caution">
    <text evidence="2">The sequence shown here is derived from an EMBL/GenBank/DDBJ whole genome shotgun (WGS) entry which is preliminary data.</text>
</comment>
<keyword evidence="3" id="KW-1185">Reference proteome</keyword>
<evidence type="ECO:0000313" key="2">
    <source>
        <dbReference type="EMBL" id="KPL74043.1"/>
    </source>
</evidence>
<dbReference type="InterPro" id="IPR036515">
    <property type="entry name" value="Transposase_17_sf"/>
</dbReference>
<dbReference type="NCBIfam" id="NF047646">
    <property type="entry name" value="REP_Tyr_transpos"/>
    <property type="match status" value="1"/>
</dbReference>
<dbReference type="Proteomes" id="UP000050430">
    <property type="component" value="Unassembled WGS sequence"/>
</dbReference>
<sequence length="183" mass="21915">MPEYRRIMQPGGTYFFTVVTYNRQPLFLSQQCRDILHSAWVNVQSCHPFETIALCLLPEHIHVIWKMPEEDADYPMRWKEIKRIFTREYLREVGPGGVRNESRIFQGEAAIWQRRYWAHLILDQDDLNNHIDYIHINPLKHRLVHQVSEWPWSTFNGYRKKGIYSSDWGGKADIRLMDKDLGE</sequence>
<dbReference type="Gene3D" id="3.30.70.1290">
    <property type="entry name" value="Transposase IS200-like"/>
    <property type="match status" value="1"/>
</dbReference>
<dbReference type="GO" id="GO:0043565">
    <property type="term" value="F:sequence-specific DNA binding"/>
    <property type="evidence" value="ECO:0007669"/>
    <property type="project" value="TreeGrafter"/>
</dbReference>
<organism evidence="2 3">
    <name type="scientific">Leptolinea tardivitalis</name>
    <dbReference type="NCBI Taxonomy" id="229920"/>
    <lineage>
        <taxon>Bacteria</taxon>
        <taxon>Bacillati</taxon>
        <taxon>Chloroflexota</taxon>
        <taxon>Anaerolineae</taxon>
        <taxon>Anaerolineales</taxon>
        <taxon>Anaerolineaceae</taxon>
        <taxon>Leptolinea</taxon>
    </lineage>
</organism>
<dbReference type="OrthoDB" id="9800147at2"/>
<proteinExistence type="predicted"/>
<gene>
    <name evidence="2" type="ORF">ADM99_02080</name>
</gene>
<dbReference type="GO" id="GO:0006313">
    <property type="term" value="P:DNA transposition"/>
    <property type="evidence" value="ECO:0007669"/>
    <property type="project" value="InterPro"/>
</dbReference>
<accession>A0A0P6X2W1</accession>
<dbReference type="AlphaFoldDB" id="A0A0P6X2W1"/>
<evidence type="ECO:0000313" key="3">
    <source>
        <dbReference type="Proteomes" id="UP000050430"/>
    </source>
</evidence>
<protein>
    <recommendedName>
        <fullName evidence="1">Transposase IS200-like domain-containing protein</fullName>
    </recommendedName>
</protein>
<feature type="domain" description="Transposase IS200-like" evidence="1">
    <location>
        <begin position="9"/>
        <end position="137"/>
    </location>
</feature>